<accession>A0A8J3LWX7</accession>
<dbReference type="EMBL" id="BONV01000011">
    <property type="protein sequence ID" value="GIG79957.1"/>
    <property type="molecule type" value="Genomic_DNA"/>
</dbReference>
<proteinExistence type="predicted"/>
<dbReference type="RefSeq" id="WP_203883395.1">
    <property type="nucleotide sequence ID" value="NZ_BAABHH010000005.1"/>
</dbReference>
<gene>
    <name evidence="1" type="ORF">Pka01_30840</name>
</gene>
<comment type="caution">
    <text evidence="1">The sequence shown here is derived from an EMBL/GenBank/DDBJ whole genome shotgun (WGS) entry which is preliminary data.</text>
</comment>
<protein>
    <submittedName>
        <fullName evidence="1">Uncharacterized protein</fullName>
    </submittedName>
</protein>
<reference evidence="1 2" key="1">
    <citation type="submission" date="2021-01" db="EMBL/GenBank/DDBJ databases">
        <title>Whole genome shotgun sequence of Planotetraspora kaengkrachanensis NBRC 104272.</title>
        <authorList>
            <person name="Komaki H."/>
            <person name="Tamura T."/>
        </authorList>
    </citation>
    <scope>NUCLEOTIDE SEQUENCE [LARGE SCALE GENOMIC DNA]</scope>
    <source>
        <strain evidence="1 2">NBRC 104272</strain>
    </source>
</reference>
<organism evidence="1 2">
    <name type="scientific">Planotetraspora kaengkrachanensis</name>
    <dbReference type="NCBI Taxonomy" id="575193"/>
    <lineage>
        <taxon>Bacteria</taxon>
        <taxon>Bacillati</taxon>
        <taxon>Actinomycetota</taxon>
        <taxon>Actinomycetes</taxon>
        <taxon>Streptosporangiales</taxon>
        <taxon>Streptosporangiaceae</taxon>
        <taxon>Planotetraspora</taxon>
    </lineage>
</organism>
<sequence length="49" mass="5282">MPNSRNPHEDTVLVLGCWENADKDYSVGDVPLGAAITDNRLPESDGIAK</sequence>
<keyword evidence="2" id="KW-1185">Reference proteome</keyword>
<evidence type="ECO:0000313" key="2">
    <source>
        <dbReference type="Proteomes" id="UP000630097"/>
    </source>
</evidence>
<dbReference type="AlphaFoldDB" id="A0A8J3LWX7"/>
<evidence type="ECO:0000313" key="1">
    <source>
        <dbReference type="EMBL" id="GIG79957.1"/>
    </source>
</evidence>
<dbReference type="Proteomes" id="UP000630097">
    <property type="component" value="Unassembled WGS sequence"/>
</dbReference>
<name>A0A8J3LWX7_9ACTN</name>